<protein>
    <submittedName>
        <fullName evidence="2">Uncharacterized protein</fullName>
    </submittedName>
</protein>
<reference evidence="2" key="1">
    <citation type="journal article" date="2020" name="New Phytol.">
        <title>Comparative genomics reveals dynamic genome evolution in host specialist ectomycorrhizal fungi.</title>
        <authorList>
            <person name="Lofgren L.A."/>
            <person name="Nguyen N.H."/>
            <person name="Vilgalys R."/>
            <person name="Ruytinx J."/>
            <person name="Liao H.L."/>
            <person name="Branco S."/>
            <person name="Kuo A."/>
            <person name="LaButti K."/>
            <person name="Lipzen A."/>
            <person name="Andreopoulos W."/>
            <person name="Pangilinan J."/>
            <person name="Riley R."/>
            <person name="Hundley H."/>
            <person name="Na H."/>
            <person name="Barry K."/>
            <person name="Grigoriev I.V."/>
            <person name="Stajich J.E."/>
            <person name="Kennedy P.G."/>
        </authorList>
    </citation>
    <scope>NUCLEOTIDE SEQUENCE</scope>
    <source>
        <strain evidence="2">S12</strain>
    </source>
</reference>
<gene>
    <name evidence="2" type="ORF">HD556DRAFT_1311497</name>
</gene>
<accession>A0A9P7DEJ6</accession>
<evidence type="ECO:0000313" key="2">
    <source>
        <dbReference type="EMBL" id="KAG1789322.1"/>
    </source>
</evidence>
<feature type="region of interest" description="Disordered" evidence="1">
    <location>
        <begin position="1"/>
        <end position="63"/>
    </location>
</feature>
<dbReference type="EMBL" id="JABBWE010000060">
    <property type="protein sequence ID" value="KAG1789322.1"/>
    <property type="molecule type" value="Genomic_DNA"/>
</dbReference>
<keyword evidence="3" id="KW-1185">Reference proteome</keyword>
<dbReference type="GeneID" id="64594308"/>
<dbReference type="Proteomes" id="UP000719766">
    <property type="component" value="Unassembled WGS sequence"/>
</dbReference>
<comment type="caution">
    <text evidence="2">The sequence shown here is derived from an EMBL/GenBank/DDBJ whole genome shotgun (WGS) entry which is preliminary data.</text>
</comment>
<evidence type="ECO:0000256" key="1">
    <source>
        <dbReference type="SAM" id="MobiDB-lite"/>
    </source>
</evidence>
<dbReference type="RefSeq" id="XP_041156424.1">
    <property type="nucleotide sequence ID" value="XM_041300544.1"/>
</dbReference>
<feature type="compositionally biased region" description="Basic and acidic residues" evidence="1">
    <location>
        <begin position="39"/>
        <end position="62"/>
    </location>
</feature>
<evidence type="ECO:0000313" key="3">
    <source>
        <dbReference type="Proteomes" id="UP000719766"/>
    </source>
</evidence>
<feature type="compositionally biased region" description="Basic residues" evidence="1">
    <location>
        <begin position="19"/>
        <end position="38"/>
    </location>
</feature>
<name>A0A9P7DEJ6_9AGAM</name>
<proteinExistence type="predicted"/>
<dbReference type="AlphaFoldDB" id="A0A9P7DEJ6"/>
<sequence length="173" mass="19981">MAPPIKYKTPAAKLQAERAKRRRYYKRRRGAILAKRRQERKDKNTRDNDNIHSLADDDNNHSDDDEPITLSDYIVMVKLAKDDFMEHIKSPQTFATNVLARYTKSIPDTYMVKTEIGYKVQNFFLFLGCIGFELKVTIGHQEHSGKILLEDKQVMGSLEKSTFEGGIRKTPIC</sequence>
<organism evidence="2 3">
    <name type="scientific">Suillus plorans</name>
    <dbReference type="NCBI Taxonomy" id="116603"/>
    <lineage>
        <taxon>Eukaryota</taxon>
        <taxon>Fungi</taxon>
        <taxon>Dikarya</taxon>
        <taxon>Basidiomycota</taxon>
        <taxon>Agaricomycotina</taxon>
        <taxon>Agaricomycetes</taxon>
        <taxon>Agaricomycetidae</taxon>
        <taxon>Boletales</taxon>
        <taxon>Suillineae</taxon>
        <taxon>Suillaceae</taxon>
        <taxon>Suillus</taxon>
    </lineage>
</organism>